<protein>
    <submittedName>
        <fullName evidence="3">Uncharacterized protein</fullName>
    </submittedName>
</protein>
<evidence type="ECO:0000313" key="2">
    <source>
        <dbReference type="Proteomes" id="UP000887563"/>
    </source>
</evidence>
<evidence type="ECO:0000256" key="1">
    <source>
        <dbReference type="SAM" id="Phobius"/>
    </source>
</evidence>
<dbReference type="WBParaSite" id="Minc3s00052g02754">
    <property type="protein sequence ID" value="Minc3s00052g02754"/>
    <property type="gene ID" value="Minc3s00052g02754"/>
</dbReference>
<reference evidence="3" key="1">
    <citation type="submission" date="2022-11" db="UniProtKB">
        <authorList>
            <consortium name="WormBaseParasite"/>
        </authorList>
    </citation>
    <scope>IDENTIFICATION</scope>
</reference>
<dbReference type="Proteomes" id="UP000887563">
    <property type="component" value="Unplaced"/>
</dbReference>
<dbReference type="AlphaFoldDB" id="A0A914KMT0"/>
<keyword evidence="1" id="KW-1133">Transmembrane helix</keyword>
<sequence>MISFKLHTPYTYFLILIYYYHARPSEANSIVPAPIALHSPIWRIFHRLMKLMNKINDVIYITHPIYIYFIFLCIIFFCVTPTYRKVHVSSQLDLKGLTESTQKIVTTFLRLAMILRWVWARDKLPSPFYIKIRHRNSLL</sequence>
<accession>A0A914KMT0</accession>
<name>A0A914KMT0_MELIC</name>
<feature type="transmembrane region" description="Helical" evidence="1">
    <location>
        <begin position="58"/>
        <end position="83"/>
    </location>
</feature>
<proteinExistence type="predicted"/>
<organism evidence="2 3">
    <name type="scientific">Meloidogyne incognita</name>
    <name type="common">Southern root-knot nematode worm</name>
    <name type="synonym">Oxyuris incognita</name>
    <dbReference type="NCBI Taxonomy" id="6306"/>
    <lineage>
        <taxon>Eukaryota</taxon>
        <taxon>Metazoa</taxon>
        <taxon>Ecdysozoa</taxon>
        <taxon>Nematoda</taxon>
        <taxon>Chromadorea</taxon>
        <taxon>Rhabditida</taxon>
        <taxon>Tylenchina</taxon>
        <taxon>Tylenchomorpha</taxon>
        <taxon>Tylenchoidea</taxon>
        <taxon>Meloidogynidae</taxon>
        <taxon>Meloidogyninae</taxon>
        <taxon>Meloidogyne</taxon>
        <taxon>Meloidogyne incognita group</taxon>
    </lineage>
</organism>
<keyword evidence="2" id="KW-1185">Reference proteome</keyword>
<keyword evidence="1" id="KW-0472">Membrane</keyword>
<evidence type="ECO:0000313" key="3">
    <source>
        <dbReference type="WBParaSite" id="Minc3s00052g02754"/>
    </source>
</evidence>
<keyword evidence="1" id="KW-0812">Transmembrane</keyword>